<dbReference type="AlphaFoldDB" id="A0A9K3JIL6"/>
<feature type="compositionally biased region" description="Basic and acidic residues" evidence="1">
    <location>
        <begin position="198"/>
        <end position="207"/>
    </location>
</feature>
<dbReference type="InterPro" id="IPR025520">
    <property type="entry name" value="DUF4408"/>
</dbReference>
<name>A0A9K3JIL6_HELAN</name>
<evidence type="ECO:0000259" key="3">
    <source>
        <dbReference type="Pfam" id="PF14364"/>
    </source>
</evidence>
<keyword evidence="2" id="KW-1133">Transmembrane helix</keyword>
<gene>
    <name evidence="4" type="ORF">HanXRQr2_Chr03g0121431</name>
</gene>
<feature type="region of interest" description="Disordered" evidence="1">
    <location>
        <begin position="281"/>
        <end position="307"/>
    </location>
</feature>
<dbReference type="Pfam" id="PF05553">
    <property type="entry name" value="DUF761"/>
    <property type="match status" value="1"/>
</dbReference>
<feature type="compositionally biased region" description="Basic residues" evidence="1">
    <location>
        <begin position="1"/>
        <end position="12"/>
    </location>
</feature>
<protein>
    <recommendedName>
        <fullName evidence="3">DUF4408 domain-containing protein</fullName>
    </recommendedName>
</protein>
<dbReference type="Proteomes" id="UP000215914">
    <property type="component" value="Unassembled WGS sequence"/>
</dbReference>
<accession>A0A9K3JIL6</accession>
<proteinExistence type="predicted"/>
<feature type="domain" description="DUF4408" evidence="3">
    <location>
        <begin position="52"/>
        <end position="81"/>
    </location>
</feature>
<keyword evidence="2" id="KW-0812">Transmembrane</keyword>
<evidence type="ECO:0000256" key="1">
    <source>
        <dbReference type="SAM" id="MobiDB-lite"/>
    </source>
</evidence>
<feature type="transmembrane region" description="Helical" evidence="2">
    <location>
        <begin position="60"/>
        <end position="79"/>
    </location>
</feature>
<reference evidence="4" key="1">
    <citation type="journal article" date="2017" name="Nature">
        <title>The sunflower genome provides insights into oil metabolism, flowering and Asterid evolution.</title>
        <authorList>
            <person name="Badouin H."/>
            <person name="Gouzy J."/>
            <person name="Grassa C.J."/>
            <person name="Murat F."/>
            <person name="Staton S.E."/>
            <person name="Cottret L."/>
            <person name="Lelandais-Briere C."/>
            <person name="Owens G.L."/>
            <person name="Carrere S."/>
            <person name="Mayjonade B."/>
            <person name="Legrand L."/>
            <person name="Gill N."/>
            <person name="Kane N.C."/>
            <person name="Bowers J.E."/>
            <person name="Hubner S."/>
            <person name="Bellec A."/>
            <person name="Berard A."/>
            <person name="Berges H."/>
            <person name="Blanchet N."/>
            <person name="Boniface M.C."/>
            <person name="Brunel D."/>
            <person name="Catrice O."/>
            <person name="Chaidir N."/>
            <person name="Claudel C."/>
            <person name="Donnadieu C."/>
            <person name="Faraut T."/>
            <person name="Fievet G."/>
            <person name="Helmstetter N."/>
            <person name="King M."/>
            <person name="Knapp S.J."/>
            <person name="Lai Z."/>
            <person name="Le Paslier M.C."/>
            <person name="Lippi Y."/>
            <person name="Lorenzon L."/>
            <person name="Mandel J.R."/>
            <person name="Marage G."/>
            <person name="Marchand G."/>
            <person name="Marquand E."/>
            <person name="Bret-Mestries E."/>
            <person name="Morien E."/>
            <person name="Nambeesan S."/>
            <person name="Nguyen T."/>
            <person name="Pegot-Espagnet P."/>
            <person name="Pouilly N."/>
            <person name="Raftis F."/>
            <person name="Sallet E."/>
            <person name="Schiex T."/>
            <person name="Thomas J."/>
            <person name="Vandecasteele C."/>
            <person name="Vares D."/>
            <person name="Vear F."/>
            <person name="Vautrin S."/>
            <person name="Crespi M."/>
            <person name="Mangin B."/>
            <person name="Burke J.M."/>
            <person name="Salse J."/>
            <person name="Munos S."/>
            <person name="Vincourt P."/>
            <person name="Rieseberg L.H."/>
            <person name="Langlade N.B."/>
        </authorList>
    </citation>
    <scope>NUCLEOTIDE SEQUENCE</scope>
    <source>
        <tissue evidence="4">Leaves</tissue>
    </source>
</reference>
<dbReference type="Gramene" id="mRNA:HanXRQr2_Chr03g0121431">
    <property type="protein sequence ID" value="CDS:HanXRQr2_Chr03g0121431.1"/>
    <property type="gene ID" value="HanXRQr2_Chr03g0121431"/>
</dbReference>
<evidence type="ECO:0000256" key="2">
    <source>
        <dbReference type="SAM" id="Phobius"/>
    </source>
</evidence>
<dbReference type="Pfam" id="PF14364">
    <property type="entry name" value="DUF4408"/>
    <property type="match status" value="1"/>
</dbReference>
<evidence type="ECO:0000313" key="5">
    <source>
        <dbReference type="Proteomes" id="UP000215914"/>
    </source>
</evidence>
<feature type="region of interest" description="Disordered" evidence="1">
    <location>
        <begin position="92"/>
        <end position="114"/>
    </location>
</feature>
<reference evidence="4" key="2">
    <citation type="submission" date="2020-06" db="EMBL/GenBank/DDBJ databases">
        <title>Helianthus annuus Genome sequencing and assembly Release 2.</title>
        <authorList>
            <person name="Gouzy J."/>
            <person name="Langlade N."/>
            <person name="Munos S."/>
        </authorList>
    </citation>
    <scope>NUCLEOTIDE SEQUENCE</scope>
    <source>
        <tissue evidence="4">Leaves</tissue>
    </source>
</reference>
<feature type="compositionally biased region" description="Polar residues" evidence="1">
    <location>
        <begin position="104"/>
        <end position="113"/>
    </location>
</feature>
<feature type="region of interest" description="Disordered" evidence="1">
    <location>
        <begin position="1"/>
        <end position="47"/>
    </location>
</feature>
<comment type="caution">
    <text evidence="4">The sequence shown here is derived from an EMBL/GenBank/DDBJ whole genome shotgun (WGS) entry which is preliminary data.</text>
</comment>
<dbReference type="PANTHER" id="PTHR33098">
    <property type="entry name" value="COTTON FIBER (DUF761)"/>
    <property type="match status" value="1"/>
</dbReference>
<dbReference type="InterPro" id="IPR008480">
    <property type="entry name" value="DUF761_pln"/>
</dbReference>
<feature type="region of interest" description="Disordered" evidence="1">
    <location>
        <begin position="198"/>
        <end position="229"/>
    </location>
</feature>
<organism evidence="4 5">
    <name type="scientific">Helianthus annuus</name>
    <name type="common">Common sunflower</name>
    <dbReference type="NCBI Taxonomy" id="4232"/>
    <lineage>
        <taxon>Eukaryota</taxon>
        <taxon>Viridiplantae</taxon>
        <taxon>Streptophyta</taxon>
        <taxon>Embryophyta</taxon>
        <taxon>Tracheophyta</taxon>
        <taxon>Spermatophyta</taxon>
        <taxon>Magnoliopsida</taxon>
        <taxon>eudicotyledons</taxon>
        <taxon>Gunneridae</taxon>
        <taxon>Pentapetalae</taxon>
        <taxon>asterids</taxon>
        <taxon>campanulids</taxon>
        <taxon>Asterales</taxon>
        <taxon>Asteraceae</taxon>
        <taxon>Asteroideae</taxon>
        <taxon>Heliantheae alliance</taxon>
        <taxon>Heliantheae</taxon>
        <taxon>Helianthus</taxon>
    </lineage>
</organism>
<dbReference type="PANTHER" id="PTHR33098:SF85">
    <property type="entry name" value="DUF4408 DOMAIN-CONTAINING PROTEIN"/>
    <property type="match status" value="1"/>
</dbReference>
<evidence type="ECO:0000313" key="4">
    <source>
        <dbReference type="EMBL" id="KAF5815292.1"/>
    </source>
</evidence>
<dbReference type="EMBL" id="MNCJ02000318">
    <property type="protein sequence ID" value="KAF5815292.1"/>
    <property type="molecule type" value="Genomic_DNA"/>
</dbReference>
<keyword evidence="5" id="KW-1185">Reference proteome</keyword>
<sequence>MIRTKHHLHKTSHPTPTPTPTPTPQKHTHHTPLSLSPHLSPMEDPATAVPSSLWASLNSWFTSTVFFVLLNLMIATIVFTSNLPDNKHQNIQQEEQDQKKNTHNNRNQQQIARSPSLLYRLKSFNLYPQKSQQDESSETHYHQHPLEVAATQYVFDQPDYQHFETSFTNPGQIHHHTQAVDTESCAEHVTTRYDFDQIRHETGRDTDTGSGFDPTRQETRGDSGFGFDTTWNEVRRNNAIDFDPTRQDDTTRNETGSVFETYDEEEHEFESLDEVYSKLKTGGHDRTQSDGSIRQKPPAKMKKSASLKVGFTHPEEEEMVEARRPATVREKRTAVKVVADDDVEVDSRADDFINKFKNDLKLQRIESMMRTKGATNRGGGN</sequence>
<keyword evidence="2" id="KW-0472">Membrane</keyword>